<evidence type="ECO:0000256" key="1">
    <source>
        <dbReference type="SAM" id="MobiDB-lite"/>
    </source>
</evidence>
<accession>A0A7Y9UV60</accession>
<evidence type="ECO:0000313" key="4">
    <source>
        <dbReference type="Proteomes" id="UP000544110"/>
    </source>
</evidence>
<feature type="region of interest" description="Disordered" evidence="1">
    <location>
        <begin position="1"/>
        <end position="21"/>
    </location>
</feature>
<comment type="caution">
    <text evidence="3">The sequence shown here is derived from an EMBL/GenBank/DDBJ whole genome shotgun (WGS) entry which is preliminary data.</text>
</comment>
<reference evidence="3 4" key="1">
    <citation type="submission" date="2020-07" db="EMBL/GenBank/DDBJ databases">
        <title>Sequencing the genomes of 1000 actinobacteria strains.</title>
        <authorList>
            <person name="Klenk H.-P."/>
        </authorList>
    </citation>
    <scope>NUCLEOTIDE SEQUENCE [LARGE SCALE GENOMIC DNA]</scope>
    <source>
        <strain evidence="3 4">DSM 24552</strain>
    </source>
</reference>
<organism evidence="3 4">
    <name type="scientific">Nocardioides perillae</name>
    <dbReference type="NCBI Taxonomy" id="1119534"/>
    <lineage>
        <taxon>Bacteria</taxon>
        <taxon>Bacillati</taxon>
        <taxon>Actinomycetota</taxon>
        <taxon>Actinomycetes</taxon>
        <taxon>Propionibacteriales</taxon>
        <taxon>Nocardioidaceae</taxon>
        <taxon>Nocardioides</taxon>
    </lineage>
</organism>
<dbReference type="AlphaFoldDB" id="A0A7Y9UV60"/>
<keyword evidence="2" id="KW-0812">Transmembrane</keyword>
<gene>
    <name evidence="3" type="ORF">BJ989_001804</name>
</gene>
<evidence type="ECO:0000256" key="2">
    <source>
        <dbReference type="SAM" id="Phobius"/>
    </source>
</evidence>
<feature type="transmembrane region" description="Helical" evidence="2">
    <location>
        <begin position="31"/>
        <end position="53"/>
    </location>
</feature>
<proteinExistence type="predicted"/>
<dbReference type="Proteomes" id="UP000544110">
    <property type="component" value="Unassembled WGS sequence"/>
</dbReference>
<dbReference type="EMBL" id="JACCAC010000001">
    <property type="protein sequence ID" value="NYG55500.1"/>
    <property type="molecule type" value="Genomic_DNA"/>
</dbReference>
<keyword evidence="2" id="KW-1133">Transmembrane helix</keyword>
<protein>
    <submittedName>
        <fullName evidence="3">Uncharacterized protein</fullName>
    </submittedName>
</protein>
<feature type="transmembrane region" description="Helical" evidence="2">
    <location>
        <begin position="65"/>
        <end position="84"/>
    </location>
</feature>
<dbReference type="RefSeq" id="WP_425489987.1">
    <property type="nucleotide sequence ID" value="NZ_JACCAC010000001.1"/>
</dbReference>
<sequence>MSSSETTGGAGSGTGEREPQAHRAGAFDIRVFIGALLGLYGAILLATSVLGTTEAELEKAGGVDVNLWTGLALLLAAAAFVAWARLRPVVVPAEPDEAGEEPSPR</sequence>
<evidence type="ECO:0000313" key="3">
    <source>
        <dbReference type="EMBL" id="NYG55500.1"/>
    </source>
</evidence>
<name>A0A7Y9UV60_9ACTN</name>
<keyword evidence="4" id="KW-1185">Reference proteome</keyword>
<keyword evidence="2" id="KW-0472">Membrane</keyword>